<dbReference type="EMBL" id="VIGC01000009">
    <property type="protein sequence ID" value="TQE96199.1"/>
    <property type="molecule type" value="Genomic_DNA"/>
</dbReference>
<evidence type="ECO:0000313" key="3">
    <source>
        <dbReference type="Proteomes" id="UP000317371"/>
    </source>
</evidence>
<dbReference type="Pfam" id="PF00462">
    <property type="entry name" value="Glutaredoxin"/>
    <property type="match status" value="1"/>
</dbReference>
<reference evidence="2 3" key="1">
    <citation type="submission" date="2019-06" db="EMBL/GenBank/DDBJ databases">
        <title>Genome sequence of Litorilinea aerophila BAA-2444.</title>
        <authorList>
            <person name="Maclea K.S."/>
            <person name="Maurais E.G."/>
            <person name="Iannazzi L.C."/>
        </authorList>
    </citation>
    <scope>NUCLEOTIDE SEQUENCE [LARGE SCALE GENOMIC DNA]</scope>
    <source>
        <strain evidence="2 3">ATCC BAA-2444</strain>
    </source>
</reference>
<protein>
    <submittedName>
        <fullName evidence="2">NrdH-redoxin</fullName>
    </submittedName>
</protein>
<dbReference type="InParanoid" id="A0A540VHF1"/>
<dbReference type="RefSeq" id="WP_141609752.1">
    <property type="nucleotide sequence ID" value="NZ_VIGC02000009.1"/>
</dbReference>
<proteinExistence type="predicted"/>
<dbReference type="GO" id="GO:0009055">
    <property type="term" value="F:electron transfer activity"/>
    <property type="evidence" value="ECO:0007669"/>
    <property type="project" value="TreeGrafter"/>
</dbReference>
<dbReference type="GO" id="GO:0045454">
    <property type="term" value="P:cell redox homeostasis"/>
    <property type="evidence" value="ECO:0007669"/>
    <property type="project" value="TreeGrafter"/>
</dbReference>
<dbReference type="InterPro" id="IPR002109">
    <property type="entry name" value="Glutaredoxin"/>
</dbReference>
<feature type="domain" description="Glutaredoxin" evidence="1">
    <location>
        <begin position="9"/>
        <end position="64"/>
    </location>
</feature>
<evidence type="ECO:0000259" key="1">
    <source>
        <dbReference type="Pfam" id="PF00462"/>
    </source>
</evidence>
<dbReference type="PANTHER" id="PTHR34386:SF1">
    <property type="entry name" value="GLUTAREDOXIN-LIKE PROTEIN NRDH"/>
    <property type="match status" value="1"/>
</dbReference>
<name>A0A540VHF1_9CHLR</name>
<dbReference type="PROSITE" id="PS51354">
    <property type="entry name" value="GLUTAREDOXIN_2"/>
    <property type="match status" value="1"/>
</dbReference>
<dbReference type="CDD" id="cd02976">
    <property type="entry name" value="NrdH"/>
    <property type="match status" value="1"/>
</dbReference>
<dbReference type="OrthoDB" id="166296at2"/>
<dbReference type="PANTHER" id="PTHR34386">
    <property type="entry name" value="GLUTAREDOXIN"/>
    <property type="match status" value="1"/>
</dbReference>
<sequence>MQERQTAAIVMYTTDWCPDCWRAKEIMKAMQVPYTEVNIIHDEEAAEEVIRLNNGYRSVPTIVFPDGTVLTEPNTTTLVHKLQSLQ</sequence>
<organism evidence="2 3">
    <name type="scientific">Litorilinea aerophila</name>
    <dbReference type="NCBI Taxonomy" id="1204385"/>
    <lineage>
        <taxon>Bacteria</taxon>
        <taxon>Bacillati</taxon>
        <taxon>Chloroflexota</taxon>
        <taxon>Caldilineae</taxon>
        <taxon>Caldilineales</taxon>
        <taxon>Caldilineaceae</taxon>
        <taxon>Litorilinea</taxon>
    </lineage>
</organism>
<dbReference type="InterPro" id="IPR036249">
    <property type="entry name" value="Thioredoxin-like_sf"/>
</dbReference>
<comment type="caution">
    <text evidence="2">The sequence shown here is derived from an EMBL/GenBank/DDBJ whole genome shotgun (WGS) entry which is preliminary data.</text>
</comment>
<gene>
    <name evidence="2" type="ORF">FKZ61_08965</name>
</gene>
<dbReference type="SUPFAM" id="SSF52833">
    <property type="entry name" value="Thioredoxin-like"/>
    <property type="match status" value="1"/>
</dbReference>
<dbReference type="AlphaFoldDB" id="A0A540VHF1"/>
<dbReference type="InterPro" id="IPR051548">
    <property type="entry name" value="Grx-like_ET"/>
</dbReference>
<dbReference type="Gene3D" id="3.40.30.10">
    <property type="entry name" value="Glutaredoxin"/>
    <property type="match status" value="1"/>
</dbReference>
<accession>A0A540VHF1</accession>
<dbReference type="Proteomes" id="UP000317371">
    <property type="component" value="Unassembled WGS sequence"/>
</dbReference>
<evidence type="ECO:0000313" key="2">
    <source>
        <dbReference type="EMBL" id="TQE96199.1"/>
    </source>
</evidence>
<keyword evidence="3" id="KW-1185">Reference proteome</keyword>